<dbReference type="HAMAP" id="MF_00291_B">
    <property type="entry name" value="Ribosomal_uS2_B"/>
    <property type="match status" value="1"/>
</dbReference>
<dbReference type="CDD" id="cd01425">
    <property type="entry name" value="RPS2"/>
    <property type="match status" value="1"/>
</dbReference>
<dbReference type="EMBL" id="PKUN01000010">
    <property type="protein sequence ID" value="PLX61698.1"/>
    <property type="molecule type" value="Genomic_DNA"/>
</dbReference>
<evidence type="ECO:0000256" key="6">
    <source>
        <dbReference type="RuleBase" id="RU003631"/>
    </source>
</evidence>
<evidence type="ECO:0000313" key="8">
    <source>
        <dbReference type="Proteomes" id="UP000235015"/>
    </source>
</evidence>
<proteinExistence type="inferred from homology"/>
<gene>
    <name evidence="5 7" type="primary">rpsB</name>
    <name evidence="7" type="ORF">C0630_09135</name>
</gene>
<dbReference type="NCBIfam" id="TIGR01011">
    <property type="entry name" value="rpsB_bact"/>
    <property type="match status" value="1"/>
</dbReference>
<name>A0A2N6CWP8_9GAMM</name>
<evidence type="ECO:0000313" key="7">
    <source>
        <dbReference type="EMBL" id="PLX61698.1"/>
    </source>
</evidence>
<dbReference type="PANTHER" id="PTHR12534">
    <property type="entry name" value="30S RIBOSOMAL PROTEIN S2 PROKARYOTIC AND ORGANELLAR"/>
    <property type="match status" value="1"/>
</dbReference>
<evidence type="ECO:0000256" key="5">
    <source>
        <dbReference type="HAMAP-Rule" id="MF_00291"/>
    </source>
</evidence>
<evidence type="ECO:0000256" key="1">
    <source>
        <dbReference type="ARBA" id="ARBA00006242"/>
    </source>
</evidence>
<evidence type="ECO:0000256" key="4">
    <source>
        <dbReference type="ARBA" id="ARBA00035256"/>
    </source>
</evidence>
<comment type="caution">
    <text evidence="7">The sequence shown here is derived from an EMBL/GenBank/DDBJ whole genome shotgun (WGS) entry which is preliminary data.</text>
</comment>
<dbReference type="SUPFAM" id="SSF52313">
    <property type="entry name" value="Ribosomal protein S2"/>
    <property type="match status" value="1"/>
</dbReference>
<evidence type="ECO:0000256" key="3">
    <source>
        <dbReference type="ARBA" id="ARBA00023274"/>
    </source>
</evidence>
<dbReference type="PROSITE" id="PS00962">
    <property type="entry name" value="RIBOSOMAL_S2_1"/>
    <property type="match status" value="1"/>
</dbReference>
<dbReference type="STRING" id="1111735.GCA_000428045_03831"/>
<dbReference type="FunFam" id="1.10.287.610:FF:000001">
    <property type="entry name" value="30S ribosomal protein S2"/>
    <property type="match status" value="1"/>
</dbReference>
<dbReference type="GO" id="GO:0003735">
    <property type="term" value="F:structural constituent of ribosome"/>
    <property type="evidence" value="ECO:0007669"/>
    <property type="project" value="InterPro"/>
</dbReference>
<dbReference type="InterPro" id="IPR018130">
    <property type="entry name" value="Ribosomal_uS2_CS"/>
</dbReference>
<dbReference type="PROSITE" id="PS00963">
    <property type="entry name" value="RIBOSOMAL_S2_2"/>
    <property type="match status" value="1"/>
</dbReference>
<dbReference type="GO" id="GO:0006412">
    <property type="term" value="P:translation"/>
    <property type="evidence" value="ECO:0007669"/>
    <property type="project" value="UniProtKB-UniRule"/>
</dbReference>
<keyword evidence="2 5" id="KW-0689">Ribosomal protein</keyword>
<dbReference type="Gene3D" id="3.40.50.10490">
    <property type="entry name" value="Glucose-6-phosphate isomerase like protein, domain 1"/>
    <property type="match status" value="1"/>
</dbReference>
<sequence length="253" mass="28073">MSNISMRQMLEAGVHFGHQTRYWNPKMGAYIFGHRNKIHIMNLDKTIPLYKEAMNFMGSLAANGGKILFVGTKRAASETIKEEATRCGMPYVNHRWLGGMLTNFKTIKQRIKRLKDLEAMFEDGTIERFNKKEALGLRREMEKLDRSLGGIKEMNSLPDVLFVIDTGHEDIAVAEARKLGIPVVGVVDTNNNPDNIDYVIPGNDDAIRAIQLYVQGAAAAVLEGRASAAHLGGKEGSVDEFVEVPEEKAKAAE</sequence>
<dbReference type="Pfam" id="PF00318">
    <property type="entry name" value="Ribosomal_S2"/>
    <property type="match status" value="1"/>
</dbReference>
<dbReference type="Gene3D" id="1.10.287.610">
    <property type="entry name" value="Helix hairpin bin"/>
    <property type="match status" value="1"/>
</dbReference>
<dbReference type="PRINTS" id="PR00395">
    <property type="entry name" value="RIBOSOMALS2"/>
</dbReference>
<reference evidence="7 8" key="1">
    <citation type="submission" date="2017-11" db="EMBL/GenBank/DDBJ databases">
        <title>Genome-resolved metagenomics identifies genetic mobility, metabolic interactions, and unexpected diversity in perchlorate-reducing communities.</title>
        <authorList>
            <person name="Barnum T.P."/>
            <person name="Figueroa I.A."/>
            <person name="Carlstrom C.I."/>
            <person name="Lucas L.N."/>
            <person name="Engelbrektson A.L."/>
            <person name="Coates J.D."/>
        </authorList>
    </citation>
    <scope>NUCLEOTIDE SEQUENCE [LARGE SCALE GENOMIC DNA]</scope>
    <source>
        <strain evidence="7">BM301</strain>
    </source>
</reference>
<dbReference type="AlphaFoldDB" id="A0A2N6CWP8"/>
<dbReference type="Proteomes" id="UP000235015">
    <property type="component" value="Unassembled WGS sequence"/>
</dbReference>
<organism evidence="7 8">
    <name type="scientific">Sedimenticola selenatireducens</name>
    <dbReference type="NCBI Taxonomy" id="191960"/>
    <lineage>
        <taxon>Bacteria</taxon>
        <taxon>Pseudomonadati</taxon>
        <taxon>Pseudomonadota</taxon>
        <taxon>Gammaproteobacteria</taxon>
        <taxon>Chromatiales</taxon>
        <taxon>Sedimenticolaceae</taxon>
        <taxon>Sedimenticola</taxon>
    </lineage>
</organism>
<dbReference type="InterPro" id="IPR005706">
    <property type="entry name" value="Ribosomal_uS2_bac/mit/plastid"/>
</dbReference>
<dbReference type="InterPro" id="IPR001865">
    <property type="entry name" value="Ribosomal_uS2"/>
</dbReference>
<accession>A0A2N6CWP8</accession>
<keyword evidence="3 5" id="KW-0687">Ribonucleoprotein</keyword>
<dbReference type="PANTHER" id="PTHR12534:SF0">
    <property type="entry name" value="SMALL RIBOSOMAL SUBUNIT PROTEIN US2M"/>
    <property type="match status" value="1"/>
</dbReference>
<dbReference type="GO" id="GO:0022627">
    <property type="term" value="C:cytosolic small ribosomal subunit"/>
    <property type="evidence" value="ECO:0007669"/>
    <property type="project" value="TreeGrafter"/>
</dbReference>
<comment type="similarity">
    <text evidence="1 5 6">Belongs to the universal ribosomal protein uS2 family.</text>
</comment>
<evidence type="ECO:0000256" key="2">
    <source>
        <dbReference type="ARBA" id="ARBA00022980"/>
    </source>
</evidence>
<dbReference type="InterPro" id="IPR023591">
    <property type="entry name" value="Ribosomal_uS2_flav_dom_sf"/>
</dbReference>
<protein>
    <recommendedName>
        <fullName evidence="4 5">Small ribosomal subunit protein uS2</fullName>
    </recommendedName>
</protein>